<protein>
    <recommendedName>
        <fullName evidence="5">Ubiquitin-activating enzyme E1, FCCH domain containing protein</fullName>
    </recommendedName>
</protein>
<dbReference type="Gene3D" id="2.40.30.180">
    <property type="entry name" value="Ubiquitin-activating enzyme E1, FCCH domain"/>
    <property type="match status" value="1"/>
</dbReference>
<organism evidence="1">
    <name type="scientific">uncultured Caudovirales phage</name>
    <dbReference type="NCBI Taxonomy" id="2100421"/>
    <lineage>
        <taxon>Viruses</taxon>
        <taxon>Duplodnaviria</taxon>
        <taxon>Heunggongvirae</taxon>
        <taxon>Uroviricota</taxon>
        <taxon>Caudoviricetes</taxon>
        <taxon>Peduoviridae</taxon>
        <taxon>Maltschvirus</taxon>
        <taxon>Maltschvirus maltsch</taxon>
    </lineage>
</organism>
<evidence type="ECO:0000313" key="3">
    <source>
        <dbReference type="EMBL" id="CAB4211358.1"/>
    </source>
</evidence>
<dbReference type="InterPro" id="IPR042302">
    <property type="entry name" value="E1_FCCH_sf"/>
</dbReference>
<dbReference type="EMBL" id="LR797030">
    <property type="protein sequence ID" value="CAB4182693.1"/>
    <property type="molecule type" value="Genomic_DNA"/>
</dbReference>
<reference evidence="1" key="1">
    <citation type="submission" date="2020-05" db="EMBL/GenBank/DDBJ databases">
        <authorList>
            <person name="Chiriac C."/>
            <person name="Salcher M."/>
            <person name="Ghai R."/>
            <person name="Kavagutti S V."/>
        </authorList>
    </citation>
    <scope>NUCLEOTIDE SEQUENCE</scope>
</reference>
<name>A0A6J5QEJ2_9CAUD</name>
<proteinExistence type="predicted"/>
<sequence>MSEQTRTFHRSFNGGELSADYFGRVDDPKYQAGMATCRNFIPLPHGPLVNRTGFAFVRAAKFSNKRCRIIPFTYSDTQTMVIELGDQYIRFHTNGATLESAPGVAYEIASPYLEADLQSLKFVQSADVMTIVHKSYAPRELRRNGALSWALTTIAFATSMSPPSTPSLAANIVTPTNLQFYEYAVTSVGEDGIDESVVSNSAGGFTIAITGITQANPGVFSVSFSAGVSVGQAVSISGVVGMTQLNGNTYYIGTLTDGGGTYDDYGNYTGGAVTALTLKDANGVALDTTAFTAWVSGGTISVSGVNNNLLLSGNYNTISWSAVVDASYYNVYKLQNGVWAFIGQTTFTAFKDDNIDADISRTASFASNPYGSAGNYPGAVTYFEQRRCFAGTTNDPQGVEMTRSGTESNMNYSIPPRDDDAVSFRVKAREATLIRHLVPLSDLIALTSSAEWRITSTTSDAITPTTISARPQSYVGSGDAQPVIVNANLIYAASRGGHLREMSYEVNASGYVTGDLSLRATHLFDAYTIPEMAYAKAPVPIVWALSTSGLLLSLTYVPEQQVGAWAWHDTDGLFESIAVVAEGNEDVLYAVVNRTIGGSTVRYIERKREQIRAELEDSFFVDSGVTVTGTAMTTVPGLSHLNGETVSVLADGAELDPRVVSGGSITLTADEAADKVHVGLQYLSDMIPTPPTVDIPGYGQGRPKNVNRVWLRVNKTSGLQAGPDFDHLTYFKTRTDEAYGVPPALQTDTIELVIEGAWGEDGQVAIRQASPLPATIVSMASELVFGD</sequence>
<dbReference type="EMBL" id="LR797374">
    <property type="protein sequence ID" value="CAB4211358.1"/>
    <property type="molecule type" value="Genomic_DNA"/>
</dbReference>
<evidence type="ECO:0000313" key="1">
    <source>
        <dbReference type="EMBL" id="CAB4182693.1"/>
    </source>
</evidence>
<dbReference type="EMBL" id="LR798376">
    <property type="protein sequence ID" value="CAB5227311.1"/>
    <property type="molecule type" value="Genomic_DNA"/>
</dbReference>
<evidence type="ECO:0008006" key="5">
    <source>
        <dbReference type="Google" id="ProtNLM"/>
    </source>
</evidence>
<accession>A0A6J5QEJ2</accession>
<evidence type="ECO:0000313" key="4">
    <source>
        <dbReference type="EMBL" id="CAB5227311.1"/>
    </source>
</evidence>
<gene>
    <name evidence="1" type="ORF">UFOVP1077_18</name>
    <name evidence="2" type="ORF">UFOVP1316_6</name>
    <name evidence="3" type="ORF">UFOVP1428_15</name>
    <name evidence="4" type="ORF">UFOVP1526_29</name>
</gene>
<dbReference type="EMBL" id="LR797268">
    <property type="protein sequence ID" value="CAB4197326.1"/>
    <property type="molecule type" value="Genomic_DNA"/>
</dbReference>
<evidence type="ECO:0000313" key="2">
    <source>
        <dbReference type="EMBL" id="CAB4197326.1"/>
    </source>
</evidence>